<accession>A0A2Z4U7N9</accession>
<dbReference type="Proteomes" id="UP000250003">
    <property type="component" value="Chromosome"/>
</dbReference>
<evidence type="ECO:0008006" key="3">
    <source>
        <dbReference type="Google" id="ProtNLM"/>
    </source>
</evidence>
<evidence type="ECO:0000313" key="1">
    <source>
        <dbReference type="EMBL" id="AWY97065.1"/>
    </source>
</evidence>
<dbReference type="EMBL" id="CP030280">
    <property type="protein sequence ID" value="AWY97065.1"/>
    <property type="molecule type" value="Genomic_DNA"/>
</dbReference>
<reference evidence="2" key="1">
    <citation type="submission" date="2018-06" db="EMBL/GenBank/DDBJ databases">
        <title>Description of Blautia argi sp. nov., a new anaerobic isolated from dog feces.</title>
        <authorList>
            <person name="Chang Y.-H."/>
            <person name="Paek J."/>
            <person name="Shin Y."/>
        </authorList>
    </citation>
    <scope>NUCLEOTIDE SEQUENCE [LARGE SCALE GENOMIC DNA]</scope>
    <source>
        <strain evidence="2">KCTC 15426</strain>
    </source>
</reference>
<dbReference type="KEGG" id="blau:DQQ01_01630"/>
<sequence length="271" mass="31613">MQNTPDYLFHYTNIETLSLILANRTFRLTSLNQLDDLQEKETGDTPNFGQFCYVSSWTDDETESIPMWNMYSSLESGIRIKLRANPFKLYKNSPNDISKIKLLSIIDSSTEAFQQSYIPLRRMLEQQFSCLHAMTPSFLHQVKYTNDQAKLYPNLILKHDNQILMMPDQLGLYKNKYWSFQKEWRYKLMCFPIGPDNSMEQLNIMASLMVNGIVKQPFSYYDLKLDDDAFSHMEITLSPKISPGYRLIVNSLIEKYNPTAQIYNSSLIGLV</sequence>
<keyword evidence="2" id="KW-1185">Reference proteome</keyword>
<dbReference type="RefSeq" id="WP_111917900.1">
    <property type="nucleotide sequence ID" value="NZ_CP030280.1"/>
</dbReference>
<gene>
    <name evidence="1" type="ORF">DQQ01_01630</name>
</gene>
<evidence type="ECO:0000313" key="2">
    <source>
        <dbReference type="Proteomes" id="UP000250003"/>
    </source>
</evidence>
<name>A0A2Z4U7N9_9FIRM</name>
<dbReference type="OrthoDB" id="1234596at2"/>
<protein>
    <recommendedName>
        <fullName evidence="3">DUF2971 domain-containing protein</fullName>
    </recommendedName>
</protein>
<dbReference type="AlphaFoldDB" id="A0A2Z4U7N9"/>
<organism evidence="1 2">
    <name type="scientific">Blautia argi</name>
    <dbReference type="NCBI Taxonomy" id="1912897"/>
    <lineage>
        <taxon>Bacteria</taxon>
        <taxon>Bacillati</taxon>
        <taxon>Bacillota</taxon>
        <taxon>Clostridia</taxon>
        <taxon>Lachnospirales</taxon>
        <taxon>Lachnospiraceae</taxon>
        <taxon>Blautia</taxon>
    </lineage>
</organism>
<proteinExistence type="predicted"/>